<dbReference type="RefSeq" id="WP_149487712.1">
    <property type="nucleotide sequence ID" value="NZ_CP036150.1"/>
</dbReference>
<dbReference type="KEGG" id="ock:EXM22_17220"/>
<dbReference type="PANTHER" id="PTHR43537:SF5">
    <property type="entry name" value="UXU OPERON TRANSCRIPTIONAL REGULATOR"/>
    <property type="match status" value="1"/>
</dbReference>
<dbReference type="Gene3D" id="1.20.120.530">
    <property type="entry name" value="GntR ligand-binding domain-like"/>
    <property type="match status" value="1"/>
</dbReference>
<dbReference type="Gene3D" id="1.10.10.10">
    <property type="entry name" value="Winged helix-like DNA-binding domain superfamily/Winged helix DNA-binding domain"/>
    <property type="match status" value="1"/>
</dbReference>
<keyword evidence="3" id="KW-0804">Transcription</keyword>
<dbReference type="SUPFAM" id="SSF48008">
    <property type="entry name" value="GntR ligand-binding domain-like"/>
    <property type="match status" value="1"/>
</dbReference>
<dbReference type="OrthoDB" id="362718at2"/>
<gene>
    <name evidence="5" type="ORF">EXM22_17220</name>
</gene>
<dbReference type="PANTHER" id="PTHR43537">
    <property type="entry name" value="TRANSCRIPTIONAL REGULATOR, GNTR FAMILY"/>
    <property type="match status" value="1"/>
</dbReference>
<accession>A0A5C1QQX4</accession>
<evidence type="ECO:0000313" key="5">
    <source>
        <dbReference type="EMBL" id="QEN09639.1"/>
    </source>
</evidence>
<evidence type="ECO:0000256" key="1">
    <source>
        <dbReference type="ARBA" id="ARBA00023015"/>
    </source>
</evidence>
<evidence type="ECO:0000313" key="6">
    <source>
        <dbReference type="Proteomes" id="UP000324209"/>
    </source>
</evidence>
<dbReference type="GO" id="GO:0003677">
    <property type="term" value="F:DNA binding"/>
    <property type="evidence" value="ECO:0007669"/>
    <property type="project" value="UniProtKB-KW"/>
</dbReference>
<dbReference type="Pfam" id="PF07729">
    <property type="entry name" value="FCD"/>
    <property type="match status" value="1"/>
</dbReference>
<feature type="domain" description="HTH gntR-type" evidence="4">
    <location>
        <begin position="1"/>
        <end position="68"/>
    </location>
</feature>
<dbReference type="GO" id="GO:0003700">
    <property type="term" value="F:DNA-binding transcription factor activity"/>
    <property type="evidence" value="ECO:0007669"/>
    <property type="project" value="InterPro"/>
</dbReference>
<dbReference type="InterPro" id="IPR000524">
    <property type="entry name" value="Tscrpt_reg_HTH_GntR"/>
</dbReference>
<dbReference type="AlphaFoldDB" id="A0A5C1QQX4"/>
<evidence type="ECO:0000256" key="3">
    <source>
        <dbReference type="ARBA" id="ARBA00023163"/>
    </source>
</evidence>
<keyword evidence="1" id="KW-0805">Transcription regulation</keyword>
<organism evidence="5 6">
    <name type="scientific">Oceanispirochaeta crateris</name>
    <dbReference type="NCBI Taxonomy" id="2518645"/>
    <lineage>
        <taxon>Bacteria</taxon>
        <taxon>Pseudomonadati</taxon>
        <taxon>Spirochaetota</taxon>
        <taxon>Spirochaetia</taxon>
        <taxon>Spirochaetales</taxon>
        <taxon>Spirochaetaceae</taxon>
        <taxon>Oceanispirochaeta</taxon>
    </lineage>
</organism>
<proteinExistence type="predicted"/>
<dbReference type="InterPro" id="IPR036390">
    <property type="entry name" value="WH_DNA-bd_sf"/>
</dbReference>
<dbReference type="Proteomes" id="UP000324209">
    <property type="component" value="Chromosome"/>
</dbReference>
<dbReference type="SUPFAM" id="SSF46785">
    <property type="entry name" value="Winged helix' DNA-binding domain"/>
    <property type="match status" value="1"/>
</dbReference>
<name>A0A5C1QQX4_9SPIO</name>
<dbReference type="EMBL" id="CP036150">
    <property type="protein sequence ID" value="QEN09639.1"/>
    <property type="molecule type" value="Genomic_DNA"/>
</dbReference>
<dbReference type="InterPro" id="IPR008920">
    <property type="entry name" value="TF_FadR/GntR_C"/>
</dbReference>
<dbReference type="PROSITE" id="PS50949">
    <property type="entry name" value="HTH_GNTR"/>
    <property type="match status" value="1"/>
</dbReference>
<dbReference type="Pfam" id="PF00392">
    <property type="entry name" value="GntR"/>
    <property type="match status" value="1"/>
</dbReference>
<evidence type="ECO:0000259" key="4">
    <source>
        <dbReference type="PROSITE" id="PS50949"/>
    </source>
</evidence>
<keyword evidence="2" id="KW-0238">DNA-binding</keyword>
<dbReference type="SMART" id="SM00895">
    <property type="entry name" value="FCD"/>
    <property type="match status" value="1"/>
</dbReference>
<evidence type="ECO:0000256" key="2">
    <source>
        <dbReference type="ARBA" id="ARBA00023125"/>
    </source>
</evidence>
<sequence>MTKKEQVLEDLKNKIVSGEITPGSWLTEREIGEAYNISRTPVREILWNLANLNIIEDEGDRGYRVIKYSIDDIIEVFNARKAIEGECARLACHSNDADYASRIEALQLELLSAREDEDPARLVEIGSKVHEFIQEKANNRYLTAFNTRIFSLVAILRNTAKVYRDIEKESKLGHQEILEALAARDSKRCANVMRAHLQATCVAIVQFGCNHLLGVDDQDIIFREGEIL</sequence>
<protein>
    <submittedName>
        <fullName evidence="5">GntR family transcriptional regulator</fullName>
    </submittedName>
</protein>
<reference evidence="5 6" key="1">
    <citation type="submission" date="2019-02" db="EMBL/GenBank/DDBJ databases">
        <title>Complete Genome Sequence and Methylome Analysis of free living Spirochaetas.</title>
        <authorList>
            <person name="Fomenkov A."/>
            <person name="Dubinina G."/>
            <person name="Leshcheva N."/>
            <person name="Mikheeva N."/>
            <person name="Grabovich M."/>
            <person name="Vincze T."/>
            <person name="Roberts R.J."/>
        </authorList>
    </citation>
    <scope>NUCLEOTIDE SEQUENCE [LARGE SCALE GENOMIC DNA]</scope>
    <source>
        <strain evidence="5 6">K2</strain>
    </source>
</reference>
<keyword evidence="6" id="KW-1185">Reference proteome</keyword>
<dbReference type="SMART" id="SM00345">
    <property type="entry name" value="HTH_GNTR"/>
    <property type="match status" value="1"/>
</dbReference>
<dbReference type="InterPro" id="IPR036388">
    <property type="entry name" value="WH-like_DNA-bd_sf"/>
</dbReference>
<dbReference type="InterPro" id="IPR011711">
    <property type="entry name" value="GntR_C"/>
</dbReference>